<dbReference type="Proteomes" id="UP000295756">
    <property type="component" value="Chromosome"/>
</dbReference>
<feature type="transmembrane region" description="Helical" evidence="1">
    <location>
        <begin position="12"/>
        <end position="29"/>
    </location>
</feature>
<reference evidence="2 3" key="1">
    <citation type="submission" date="2019-03" db="EMBL/GenBank/DDBJ databases">
        <title>Complete Genome Sequence of Leuconostoc kimchii strain NKJ218 Isolated from Homemade Kimchi.</title>
        <authorList>
            <person name="Jung J.Y."/>
            <person name="Jin H.M."/>
            <person name="Jung J.-W."/>
            <person name="Lee S.-Y."/>
            <person name="Ryu B.-G."/>
            <person name="Han S.-S."/>
            <person name="Kang H.K."/>
            <person name="Choi H.W."/>
            <person name="Chung E.J."/>
            <person name="Choi K.-M."/>
        </authorList>
    </citation>
    <scope>NUCLEOTIDE SEQUENCE [LARGE SCALE GENOMIC DNA]</scope>
    <source>
        <strain evidence="2 3">NKJ218</strain>
    </source>
</reference>
<evidence type="ECO:0000256" key="1">
    <source>
        <dbReference type="SAM" id="Phobius"/>
    </source>
</evidence>
<feature type="transmembrane region" description="Helical" evidence="1">
    <location>
        <begin position="41"/>
        <end position="62"/>
    </location>
</feature>
<keyword evidence="1" id="KW-1133">Transmembrane helix</keyword>
<evidence type="ECO:0000313" key="3">
    <source>
        <dbReference type="Proteomes" id="UP000295756"/>
    </source>
</evidence>
<evidence type="ECO:0000313" key="2">
    <source>
        <dbReference type="EMBL" id="QBR46763.1"/>
    </source>
</evidence>
<keyword evidence="3" id="KW-1185">Reference proteome</keyword>
<accession>A0ABX5SJT8</accession>
<protein>
    <submittedName>
        <fullName evidence="2">Uncharacterized protein</fullName>
    </submittedName>
</protein>
<name>A0ABX5SJT8_9LACO</name>
<dbReference type="EMBL" id="CP037939">
    <property type="protein sequence ID" value="QBR46763.1"/>
    <property type="molecule type" value="Genomic_DNA"/>
</dbReference>
<keyword evidence="1" id="KW-0812">Transmembrane</keyword>
<sequence length="95" mass="11607">MKKYKKNRYLPKYRALNIAFMMFIITIVPEVFKFNIWSMPFVWSFLLSLVLATISYFLYYFYLTKTQHGRQFLIKANAEVKRNYDQTHNTQKEES</sequence>
<gene>
    <name evidence="2" type="ORF">EW139_00940</name>
</gene>
<proteinExistence type="predicted"/>
<keyword evidence="1" id="KW-0472">Membrane</keyword>
<organism evidence="2 3">
    <name type="scientific">Leuconostoc kimchii</name>
    <dbReference type="NCBI Taxonomy" id="136609"/>
    <lineage>
        <taxon>Bacteria</taxon>
        <taxon>Bacillati</taxon>
        <taxon>Bacillota</taxon>
        <taxon>Bacilli</taxon>
        <taxon>Lactobacillales</taxon>
        <taxon>Lactobacillaceae</taxon>
        <taxon>Leuconostoc</taxon>
    </lineage>
</organism>